<reference evidence="3" key="1">
    <citation type="submission" date="2022-11" db="UniProtKB">
        <authorList>
            <consortium name="WormBaseParasite"/>
        </authorList>
    </citation>
    <scope>IDENTIFICATION</scope>
</reference>
<dbReference type="WBParaSite" id="nRc.2.0.1.t14383-RA">
    <property type="protein sequence ID" value="nRc.2.0.1.t14383-RA"/>
    <property type="gene ID" value="nRc.2.0.1.g14383"/>
</dbReference>
<name>A0A915ILP6_ROMCU</name>
<proteinExistence type="predicted"/>
<evidence type="ECO:0000313" key="3">
    <source>
        <dbReference type="WBParaSite" id="nRc.2.0.1.t14383-RA"/>
    </source>
</evidence>
<feature type="region of interest" description="Disordered" evidence="1">
    <location>
        <begin position="27"/>
        <end position="51"/>
    </location>
</feature>
<dbReference type="AlphaFoldDB" id="A0A915ILP6"/>
<accession>A0A915ILP6</accession>
<organism evidence="2 3">
    <name type="scientific">Romanomermis culicivorax</name>
    <name type="common">Nematode worm</name>
    <dbReference type="NCBI Taxonomy" id="13658"/>
    <lineage>
        <taxon>Eukaryota</taxon>
        <taxon>Metazoa</taxon>
        <taxon>Ecdysozoa</taxon>
        <taxon>Nematoda</taxon>
        <taxon>Enoplea</taxon>
        <taxon>Dorylaimia</taxon>
        <taxon>Mermithida</taxon>
        <taxon>Mermithoidea</taxon>
        <taxon>Mermithidae</taxon>
        <taxon>Romanomermis</taxon>
    </lineage>
</organism>
<dbReference type="Proteomes" id="UP000887565">
    <property type="component" value="Unplaced"/>
</dbReference>
<evidence type="ECO:0000256" key="1">
    <source>
        <dbReference type="SAM" id="MobiDB-lite"/>
    </source>
</evidence>
<keyword evidence="2" id="KW-1185">Reference proteome</keyword>
<evidence type="ECO:0000313" key="2">
    <source>
        <dbReference type="Proteomes" id="UP000887565"/>
    </source>
</evidence>
<protein>
    <submittedName>
        <fullName evidence="3">Uncharacterized protein</fullName>
    </submittedName>
</protein>
<sequence length="76" mass="8488">MHFTLQDAGVPIDCPPVIAIHSREAGLANLNPDPDGPLPQNLKRSRPKVELAGPKRDVIMLQFRPNLEERDPKIDQ</sequence>